<dbReference type="PANTHER" id="PTHR46709">
    <property type="entry name" value="PROTEIN CBG23488-RELATED"/>
    <property type="match status" value="1"/>
</dbReference>
<dbReference type="AlphaFoldDB" id="A0A0M3IWU5"/>
<sequence length="139" mass="16118">VYEFPNCTDFFRSKSTGAADWVLESDIYYFFDFHLLSIAQTFIPFFVLVAFNLIIVRKLTKKRKRTDDGKSREEEHHDDHLNAPMHLLQSSSGGVSPPFRLMTNPVRDAIYAMMIIVTTYLISNSLHLILTILERFVVD</sequence>
<dbReference type="WBParaSite" id="ALUE_0002322301-mRNA-1">
    <property type="protein sequence ID" value="ALUE_0002322301-mRNA-1"/>
    <property type="gene ID" value="ALUE_0002322301"/>
</dbReference>
<dbReference type="PROSITE" id="PS50262">
    <property type="entry name" value="G_PROTEIN_RECEP_F1_2"/>
    <property type="match status" value="1"/>
</dbReference>
<evidence type="ECO:0000313" key="8">
    <source>
        <dbReference type="WBParaSite" id="ALUE_0002322301-mRNA-1"/>
    </source>
</evidence>
<dbReference type="PANTHER" id="PTHR46709:SF14">
    <property type="entry name" value="G-PROTEIN COUPLED RECEPTORS FAMILY 1 PROFILE DOMAIN-CONTAINING PROTEIN"/>
    <property type="match status" value="1"/>
</dbReference>
<protein>
    <submittedName>
        <fullName evidence="8">G_PROTEIN_RECEP_F1_2 domain-containing protein</fullName>
    </submittedName>
</protein>
<keyword evidence="3 5" id="KW-1133">Transmembrane helix</keyword>
<evidence type="ECO:0000256" key="3">
    <source>
        <dbReference type="ARBA" id="ARBA00022989"/>
    </source>
</evidence>
<dbReference type="InterPro" id="IPR017452">
    <property type="entry name" value="GPCR_Rhodpsn_7TM"/>
</dbReference>
<feature type="transmembrane region" description="Helical" evidence="5">
    <location>
        <begin position="109"/>
        <end position="133"/>
    </location>
</feature>
<evidence type="ECO:0000256" key="4">
    <source>
        <dbReference type="ARBA" id="ARBA00023136"/>
    </source>
</evidence>
<feature type="transmembrane region" description="Helical" evidence="5">
    <location>
        <begin position="33"/>
        <end position="55"/>
    </location>
</feature>
<dbReference type="Gene3D" id="1.20.1070.10">
    <property type="entry name" value="Rhodopsin 7-helix transmembrane proteins"/>
    <property type="match status" value="1"/>
</dbReference>
<keyword evidence="4 5" id="KW-0472">Membrane</keyword>
<evidence type="ECO:0000256" key="2">
    <source>
        <dbReference type="ARBA" id="ARBA00022692"/>
    </source>
</evidence>
<reference evidence="8" key="1">
    <citation type="submission" date="2017-02" db="UniProtKB">
        <authorList>
            <consortium name="WormBaseParasite"/>
        </authorList>
    </citation>
    <scope>IDENTIFICATION</scope>
</reference>
<evidence type="ECO:0000313" key="7">
    <source>
        <dbReference type="Proteomes" id="UP000036681"/>
    </source>
</evidence>
<feature type="domain" description="G-protein coupled receptors family 1 profile" evidence="6">
    <location>
        <begin position="1"/>
        <end position="139"/>
    </location>
</feature>
<comment type="subcellular location">
    <subcellularLocation>
        <location evidence="1">Membrane</location>
    </subcellularLocation>
</comment>
<keyword evidence="2 5" id="KW-0812">Transmembrane</keyword>
<dbReference type="Proteomes" id="UP000036681">
    <property type="component" value="Unplaced"/>
</dbReference>
<evidence type="ECO:0000256" key="5">
    <source>
        <dbReference type="SAM" id="Phobius"/>
    </source>
</evidence>
<organism evidence="7 8">
    <name type="scientific">Ascaris lumbricoides</name>
    <name type="common">Giant roundworm</name>
    <dbReference type="NCBI Taxonomy" id="6252"/>
    <lineage>
        <taxon>Eukaryota</taxon>
        <taxon>Metazoa</taxon>
        <taxon>Ecdysozoa</taxon>
        <taxon>Nematoda</taxon>
        <taxon>Chromadorea</taxon>
        <taxon>Rhabditida</taxon>
        <taxon>Spirurina</taxon>
        <taxon>Ascaridomorpha</taxon>
        <taxon>Ascaridoidea</taxon>
        <taxon>Ascarididae</taxon>
        <taxon>Ascaris</taxon>
    </lineage>
</organism>
<keyword evidence="7" id="KW-1185">Reference proteome</keyword>
<evidence type="ECO:0000259" key="6">
    <source>
        <dbReference type="PROSITE" id="PS50262"/>
    </source>
</evidence>
<accession>A0A0M3IWU5</accession>
<evidence type="ECO:0000256" key="1">
    <source>
        <dbReference type="ARBA" id="ARBA00004370"/>
    </source>
</evidence>
<proteinExistence type="predicted"/>
<dbReference type="GO" id="GO:0016020">
    <property type="term" value="C:membrane"/>
    <property type="evidence" value="ECO:0007669"/>
    <property type="project" value="UniProtKB-SubCell"/>
</dbReference>
<name>A0A0M3IWU5_ASCLU</name>